<dbReference type="EMBL" id="GBRH01185643">
    <property type="protein sequence ID" value="JAE12253.1"/>
    <property type="molecule type" value="Transcribed_RNA"/>
</dbReference>
<proteinExistence type="predicted"/>
<sequence length="33" mass="3866">MQITITCKSEITFSLVNEILNLTLFNRIKHQES</sequence>
<protein>
    <submittedName>
        <fullName evidence="1">Uncharacterized protein</fullName>
    </submittedName>
</protein>
<organism evidence="1">
    <name type="scientific">Arundo donax</name>
    <name type="common">Giant reed</name>
    <name type="synonym">Donax arundinaceus</name>
    <dbReference type="NCBI Taxonomy" id="35708"/>
    <lineage>
        <taxon>Eukaryota</taxon>
        <taxon>Viridiplantae</taxon>
        <taxon>Streptophyta</taxon>
        <taxon>Embryophyta</taxon>
        <taxon>Tracheophyta</taxon>
        <taxon>Spermatophyta</taxon>
        <taxon>Magnoliopsida</taxon>
        <taxon>Liliopsida</taxon>
        <taxon>Poales</taxon>
        <taxon>Poaceae</taxon>
        <taxon>PACMAD clade</taxon>
        <taxon>Arundinoideae</taxon>
        <taxon>Arundineae</taxon>
        <taxon>Arundo</taxon>
    </lineage>
</organism>
<dbReference type="AlphaFoldDB" id="A0A0A9FV84"/>
<name>A0A0A9FV84_ARUDO</name>
<reference evidence="1" key="2">
    <citation type="journal article" date="2015" name="Data Brief">
        <title>Shoot transcriptome of the giant reed, Arundo donax.</title>
        <authorList>
            <person name="Barrero R.A."/>
            <person name="Guerrero F.D."/>
            <person name="Moolhuijzen P."/>
            <person name="Goolsby J.A."/>
            <person name="Tidwell J."/>
            <person name="Bellgard S.E."/>
            <person name="Bellgard M.I."/>
        </authorList>
    </citation>
    <scope>NUCLEOTIDE SEQUENCE</scope>
    <source>
        <tissue evidence="1">Shoot tissue taken approximately 20 cm above the soil surface</tissue>
    </source>
</reference>
<evidence type="ECO:0000313" key="1">
    <source>
        <dbReference type="EMBL" id="JAE12253.1"/>
    </source>
</evidence>
<accession>A0A0A9FV84</accession>
<reference evidence="1" key="1">
    <citation type="submission" date="2014-09" db="EMBL/GenBank/DDBJ databases">
        <authorList>
            <person name="Magalhaes I.L.F."/>
            <person name="Oliveira U."/>
            <person name="Santos F.R."/>
            <person name="Vidigal T.H.D.A."/>
            <person name="Brescovit A.D."/>
            <person name="Santos A.J."/>
        </authorList>
    </citation>
    <scope>NUCLEOTIDE SEQUENCE</scope>
    <source>
        <tissue evidence="1">Shoot tissue taken approximately 20 cm above the soil surface</tissue>
    </source>
</reference>